<proteinExistence type="inferred from homology"/>
<keyword evidence="1" id="KW-0505">Motor protein</keyword>
<dbReference type="Pfam" id="PF00225">
    <property type="entry name" value="Kinesin"/>
    <property type="match status" value="1"/>
</dbReference>
<feature type="domain" description="Kinesin motor" evidence="3">
    <location>
        <begin position="7"/>
        <end position="305"/>
    </location>
</feature>
<protein>
    <recommendedName>
        <fullName evidence="3">Kinesin motor domain-containing protein</fullName>
    </recommendedName>
</protein>
<dbReference type="InterPro" id="IPR036961">
    <property type="entry name" value="Kinesin_motor_dom_sf"/>
</dbReference>
<dbReference type="Proteomes" id="UP001162131">
    <property type="component" value="Unassembled WGS sequence"/>
</dbReference>
<dbReference type="EMBL" id="CAJZBQ010000035">
    <property type="protein sequence ID" value="CAG9324075.1"/>
    <property type="molecule type" value="Genomic_DNA"/>
</dbReference>
<comment type="caution">
    <text evidence="4">The sequence shown here is derived from an EMBL/GenBank/DDBJ whole genome shotgun (WGS) entry which is preliminary data.</text>
</comment>
<keyword evidence="2" id="KW-0175">Coiled coil</keyword>
<keyword evidence="1" id="KW-0547">Nucleotide-binding</keyword>
<dbReference type="AlphaFoldDB" id="A0AAU9JIY7"/>
<feature type="binding site" evidence="1">
    <location>
        <begin position="103"/>
        <end position="110"/>
    </location>
    <ligand>
        <name>ATP</name>
        <dbReference type="ChEBI" id="CHEBI:30616"/>
    </ligand>
</feature>
<keyword evidence="1" id="KW-0067">ATP-binding</keyword>
<evidence type="ECO:0000313" key="5">
    <source>
        <dbReference type="Proteomes" id="UP001162131"/>
    </source>
</evidence>
<dbReference type="SMART" id="SM00129">
    <property type="entry name" value="KISc"/>
    <property type="match status" value="1"/>
</dbReference>
<dbReference type="InterPro" id="IPR027417">
    <property type="entry name" value="P-loop_NTPase"/>
</dbReference>
<gene>
    <name evidence="4" type="ORF">BSTOLATCC_MIC35096</name>
</gene>
<dbReference type="PANTHER" id="PTHR47972:SF28">
    <property type="entry name" value="KINESIN-LIKE PROTEIN KLP-3"/>
    <property type="match status" value="1"/>
</dbReference>
<dbReference type="InterPro" id="IPR001752">
    <property type="entry name" value="Kinesin_motor_dom"/>
</dbReference>
<feature type="coiled-coil region" evidence="2">
    <location>
        <begin position="607"/>
        <end position="672"/>
    </location>
</feature>
<accession>A0AAU9JIY7</accession>
<name>A0AAU9JIY7_9CILI</name>
<reference evidence="4" key="1">
    <citation type="submission" date="2021-09" db="EMBL/GenBank/DDBJ databases">
        <authorList>
            <consortium name="AG Swart"/>
            <person name="Singh M."/>
            <person name="Singh A."/>
            <person name="Seah K."/>
            <person name="Emmerich C."/>
        </authorList>
    </citation>
    <scope>NUCLEOTIDE SEQUENCE</scope>
    <source>
        <strain evidence="4">ATCC30299</strain>
    </source>
</reference>
<dbReference type="PANTHER" id="PTHR47972">
    <property type="entry name" value="KINESIN-LIKE PROTEIN KLP-3"/>
    <property type="match status" value="1"/>
</dbReference>
<dbReference type="GO" id="GO:0005524">
    <property type="term" value="F:ATP binding"/>
    <property type="evidence" value="ECO:0007669"/>
    <property type="project" value="UniProtKB-UniRule"/>
</dbReference>
<dbReference type="PROSITE" id="PS50067">
    <property type="entry name" value="KINESIN_MOTOR_2"/>
    <property type="match status" value="1"/>
</dbReference>
<dbReference type="GO" id="GO:0008017">
    <property type="term" value="F:microtubule binding"/>
    <property type="evidence" value="ECO:0007669"/>
    <property type="project" value="InterPro"/>
</dbReference>
<keyword evidence="5" id="KW-1185">Reference proteome</keyword>
<dbReference type="InterPro" id="IPR027640">
    <property type="entry name" value="Kinesin-like_fam"/>
</dbReference>
<dbReference type="GO" id="GO:0015630">
    <property type="term" value="C:microtubule cytoskeleton"/>
    <property type="evidence" value="ECO:0007669"/>
    <property type="project" value="TreeGrafter"/>
</dbReference>
<organism evidence="4 5">
    <name type="scientific">Blepharisma stoltei</name>
    <dbReference type="NCBI Taxonomy" id="1481888"/>
    <lineage>
        <taxon>Eukaryota</taxon>
        <taxon>Sar</taxon>
        <taxon>Alveolata</taxon>
        <taxon>Ciliophora</taxon>
        <taxon>Postciliodesmatophora</taxon>
        <taxon>Heterotrichea</taxon>
        <taxon>Heterotrichida</taxon>
        <taxon>Blepharismidae</taxon>
        <taxon>Blepharisma</taxon>
    </lineage>
</organism>
<feature type="coiled-coil region" evidence="2">
    <location>
        <begin position="376"/>
        <end position="431"/>
    </location>
</feature>
<evidence type="ECO:0000256" key="1">
    <source>
        <dbReference type="PROSITE-ProRule" id="PRU00283"/>
    </source>
</evidence>
<dbReference type="Gene3D" id="3.40.850.10">
    <property type="entry name" value="Kinesin motor domain"/>
    <property type="match status" value="1"/>
</dbReference>
<feature type="coiled-coil region" evidence="2">
    <location>
        <begin position="457"/>
        <end position="565"/>
    </location>
</feature>
<evidence type="ECO:0000259" key="3">
    <source>
        <dbReference type="PROSITE" id="PS50067"/>
    </source>
</evidence>
<dbReference type="SUPFAM" id="SSF52540">
    <property type="entry name" value="P-loop containing nucleoside triphosphate hydrolases"/>
    <property type="match status" value="1"/>
</dbReference>
<evidence type="ECO:0000313" key="4">
    <source>
        <dbReference type="EMBL" id="CAG9324075.1"/>
    </source>
</evidence>
<feature type="coiled-coil region" evidence="2">
    <location>
        <begin position="864"/>
        <end position="891"/>
    </location>
</feature>
<sequence>MIEEDRNFKVLCRFRPCVEQPSCILPYHDGKTVIISKRDSTDQDRRERISPHAFQIQPTDSLHVRFDGIIQQDDSQSQIFSAWIENAISDLLAGRSLSLIVFGTSGSGKSFTMRGGEGKRRGLVLRSAEMLLSLTKKKENTYDVKVSVIAVCGERIFDLITNTQDRSEVTIKKITDLHAILHQALKHRKQIGKELKEKLHFIVTMRVYKQNSLISQGDFVELAASEYAKGDKSISSAFNSLANILKKTTGNWYDNALTSYLRNTLDVYNPFNPSQAIIICCIYPVQELLKDTITLLNFTSKMREIAESKSPDEEKKPLINRLKAKIEEIPDPAKTSQDFKNSKQFENNSLKGQIERIRESWANKTDRYSLSPERKERSTSESIRQLEQAYNELKSERERLELDRERRIYREQSLKDQIEKMENLLYEEKESHLLQIKLLQNAMAREGKNYNEPMATKRGENDEVLMKNEEIKRLKAQNEENLSAVGQYKEQLAAKNSMIYHLQQINNDLRAKVEEYKSKFDLSEERIRLYKQKQEEMRNTMIIIRNNMEKSKLSLEEKDRQLEQLKFAMDSPERLTRRDRLENADQFISPDFCRQLAKAEEIHEKTVSSLTDDMEKYKATIKDLNDKLASLQSENQKLSSKSSKIDKIEEELQNLQIQYSSLEKEFSSREETYIEQIFKLEEQLKSNNSDARVSDSEFEQPPPNQNLHTSMTQLSTLSIQDALFTCKNLISLLETLMNPNQSIKKVKELQNRLEIAKKEIMKDLENPSSDEAFDVQNIRKELDKAKLENAILKQGKNSETEKSEVRNTTINNILELAKDLEKKLKEELEFRNNILEAPKSTNKLDLSNIETISDITHDYCKIELKNMHSTVEELKGEIGELMKRLENCLKENRSKEEHIQNLLISSSVLDSEIQNAISIICDYENIVNDLKKFTKHGSSTNNEKVFQEKTRVEIENEELKERVKNLKQKLYEERSKSDREVFKFKQESDLCTEKNENTSAKLEILQVKYTKLKLDNDCLKINNNELMAEIEKLKKPNKEVDGRLKKMQIHIDHLKDLLKPNEILVEDIF</sequence>
<feature type="coiled-coil region" evidence="2">
    <location>
        <begin position="942"/>
        <end position="976"/>
    </location>
</feature>
<dbReference type="GO" id="GO:0007018">
    <property type="term" value="P:microtubule-based movement"/>
    <property type="evidence" value="ECO:0007669"/>
    <property type="project" value="InterPro"/>
</dbReference>
<comment type="similarity">
    <text evidence="1">Belongs to the TRAFAC class myosin-kinesin ATPase superfamily. Kinesin family.</text>
</comment>
<dbReference type="GO" id="GO:0003777">
    <property type="term" value="F:microtubule motor activity"/>
    <property type="evidence" value="ECO:0007669"/>
    <property type="project" value="InterPro"/>
</dbReference>
<evidence type="ECO:0000256" key="2">
    <source>
        <dbReference type="SAM" id="Coils"/>
    </source>
</evidence>
<feature type="coiled-coil region" evidence="2">
    <location>
        <begin position="746"/>
        <end position="795"/>
    </location>
</feature>